<evidence type="ECO:0000259" key="1">
    <source>
        <dbReference type="Pfam" id="PF00535"/>
    </source>
</evidence>
<evidence type="ECO:0000313" key="3">
    <source>
        <dbReference type="Proteomes" id="UP000176803"/>
    </source>
</evidence>
<dbReference type="Pfam" id="PF00535">
    <property type="entry name" value="Glycos_transf_2"/>
    <property type="match status" value="1"/>
</dbReference>
<dbReference type="PANTHER" id="PTHR48090:SF7">
    <property type="entry name" value="RFBJ PROTEIN"/>
    <property type="match status" value="1"/>
</dbReference>
<proteinExistence type="predicted"/>
<dbReference type="InterPro" id="IPR001173">
    <property type="entry name" value="Glyco_trans_2-like"/>
</dbReference>
<reference evidence="2 3" key="1">
    <citation type="journal article" date="2016" name="Nat. Commun.">
        <title>Thousands of microbial genomes shed light on interconnected biogeochemical processes in an aquifer system.</title>
        <authorList>
            <person name="Anantharaman K."/>
            <person name="Brown C.T."/>
            <person name="Hug L.A."/>
            <person name="Sharon I."/>
            <person name="Castelle C.J."/>
            <person name="Probst A.J."/>
            <person name="Thomas B.C."/>
            <person name="Singh A."/>
            <person name="Wilkins M.J."/>
            <person name="Karaoz U."/>
            <person name="Brodie E.L."/>
            <person name="Williams K.H."/>
            <person name="Hubbard S.S."/>
            <person name="Banfield J.F."/>
        </authorList>
    </citation>
    <scope>NUCLEOTIDE SEQUENCE [LARGE SCALE GENOMIC DNA]</scope>
</reference>
<protein>
    <recommendedName>
        <fullName evidence="1">Glycosyltransferase 2-like domain-containing protein</fullName>
    </recommendedName>
</protein>
<sequence length="256" mass="29377">METQQAQHINKKPVVIVVMPAYYAAKTVEKTFREIPTGIVSQVILVDDGSRDNTAEIARSLGITVFRHAKNCGYGGNQKTCYQEALKLNPDVVVMLHPDYQYDGTKINKLITPILDGEYDIMFGSRIKTRGGALNGGMPKIKYLFNRIYMLFANITLGVNLSEYLSGLRAYNRKTLETVPYQEFSDDFIFDQQFTFSALAAGLQIGEIPIPTRYHEDQHTLETFSFRGLKFMIESWWQIFIHLLYKIGVYKDKIYR</sequence>
<dbReference type="InterPro" id="IPR050256">
    <property type="entry name" value="Glycosyltransferase_2"/>
</dbReference>
<organism evidence="2 3">
    <name type="scientific">Candidatus Roizmanbacteria bacterium RIFCSPHIGHO2_12_FULL_41_11</name>
    <dbReference type="NCBI Taxonomy" id="1802052"/>
    <lineage>
        <taxon>Bacteria</taxon>
        <taxon>Candidatus Roizmaniibacteriota</taxon>
    </lineage>
</organism>
<dbReference type="Gene3D" id="3.90.550.10">
    <property type="entry name" value="Spore Coat Polysaccharide Biosynthesis Protein SpsA, Chain A"/>
    <property type="match status" value="1"/>
</dbReference>
<dbReference type="Proteomes" id="UP000176803">
    <property type="component" value="Unassembled WGS sequence"/>
</dbReference>
<feature type="domain" description="Glycosyltransferase 2-like" evidence="1">
    <location>
        <begin position="17"/>
        <end position="177"/>
    </location>
</feature>
<dbReference type="EMBL" id="MGAC01000047">
    <property type="protein sequence ID" value="OGK37099.1"/>
    <property type="molecule type" value="Genomic_DNA"/>
</dbReference>
<dbReference type="CDD" id="cd04179">
    <property type="entry name" value="DPM_DPG-synthase_like"/>
    <property type="match status" value="1"/>
</dbReference>
<dbReference type="InterPro" id="IPR029044">
    <property type="entry name" value="Nucleotide-diphossugar_trans"/>
</dbReference>
<accession>A0A1F7I143</accession>
<dbReference type="SUPFAM" id="SSF53448">
    <property type="entry name" value="Nucleotide-diphospho-sugar transferases"/>
    <property type="match status" value="1"/>
</dbReference>
<comment type="caution">
    <text evidence="2">The sequence shown here is derived from an EMBL/GenBank/DDBJ whole genome shotgun (WGS) entry which is preliminary data.</text>
</comment>
<name>A0A1F7I143_9BACT</name>
<dbReference type="AlphaFoldDB" id="A0A1F7I143"/>
<gene>
    <name evidence="2" type="ORF">A3F03_03735</name>
</gene>
<dbReference type="PANTHER" id="PTHR48090">
    <property type="entry name" value="UNDECAPRENYL-PHOSPHATE 4-DEOXY-4-FORMAMIDO-L-ARABINOSE TRANSFERASE-RELATED"/>
    <property type="match status" value="1"/>
</dbReference>
<evidence type="ECO:0000313" key="2">
    <source>
        <dbReference type="EMBL" id="OGK37099.1"/>
    </source>
</evidence>